<dbReference type="OrthoDB" id="6247875at2759"/>
<feature type="region of interest" description="Disordered" evidence="2">
    <location>
        <begin position="52"/>
        <end position="74"/>
    </location>
</feature>
<dbReference type="InterPro" id="IPR009071">
    <property type="entry name" value="HMG_box_dom"/>
</dbReference>
<dbReference type="CDD" id="cd01389">
    <property type="entry name" value="HMG-box_ROX1-like"/>
    <property type="match status" value="1"/>
</dbReference>
<dbReference type="GO" id="GO:0003677">
    <property type="term" value="F:DNA binding"/>
    <property type="evidence" value="ECO:0007669"/>
    <property type="project" value="UniProtKB-UniRule"/>
</dbReference>
<dbReference type="AlphaFoldDB" id="A0A9N9ANR0"/>
<evidence type="ECO:0000256" key="2">
    <source>
        <dbReference type="SAM" id="MobiDB-lite"/>
    </source>
</evidence>
<sequence>MSYSLMTESGEMQFILNISSEMGSPEISFEDELSNSPPYPLTLKFNELIAPSKTSRTTRRHEKNPDSLPPPRPQNAFLLFRRDFNEKLKQRGIKLKFVEFSRLASKEWRKQPQKVRCFFEFLVDSAKKRHHQIYPDYTFSTKRSKNRRGEKKLKNTKKSSNAHRKVIPEATLNNNTTETGQVISKLSDAFATLNIRATETSQETSDLSEFFDFDAFYSKR</sequence>
<reference evidence="4" key="1">
    <citation type="submission" date="2021-06" db="EMBL/GenBank/DDBJ databases">
        <authorList>
            <person name="Kallberg Y."/>
            <person name="Tangrot J."/>
            <person name="Rosling A."/>
        </authorList>
    </citation>
    <scope>NUCLEOTIDE SEQUENCE</scope>
    <source>
        <strain evidence="4">IN212</strain>
    </source>
</reference>
<dbReference type="SMART" id="SM00398">
    <property type="entry name" value="HMG"/>
    <property type="match status" value="1"/>
</dbReference>
<feature type="region of interest" description="Disordered" evidence="2">
    <location>
        <begin position="142"/>
        <end position="162"/>
    </location>
</feature>
<evidence type="ECO:0000313" key="4">
    <source>
        <dbReference type="EMBL" id="CAG8537395.1"/>
    </source>
</evidence>
<feature type="DNA-binding region" description="HMG box" evidence="1">
    <location>
        <begin position="70"/>
        <end position="138"/>
    </location>
</feature>
<comment type="caution">
    <text evidence="4">The sequence shown here is derived from an EMBL/GenBank/DDBJ whole genome shotgun (WGS) entry which is preliminary data.</text>
</comment>
<evidence type="ECO:0000313" key="5">
    <source>
        <dbReference type="Proteomes" id="UP000789396"/>
    </source>
</evidence>
<feature type="domain" description="HMG box" evidence="3">
    <location>
        <begin position="70"/>
        <end position="138"/>
    </location>
</feature>
<dbReference type="GO" id="GO:0005634">
    <property type="term" value="C:nucleus"/>
    <property type="evidence" value="ECO:0007669"/>
    <property type="project" value="UniProtKB-UniRule"/>
</dbReference>
<evidence type="ECO:0000256" key="1">
    <source>
        <dbReference type="PROSITE-ProRule" id="PRU00267"/>
    </source>
</evidence>
<dbReference type="Gene3D" id="1.10.30.10">
    <property type="entry name" value="High mobility group box domain"/>
    <property type="match status" value="1"/>
</dbReference>
<keyword evidence="5" id="KW-1185">Reference proteome</keyword>
<organism evidence="4 5">
    <name type="scientific">Racocetra fulgida</name>
    <dbReference type="NCBI Taxonomy" id="60492"/>
    <lineage>
        <taxon>Eukaryota</taxon>
        <taxon>Fungi</taxon>
        <taxon>Fungi incertae sedis</taxon>
        <taxon>Mucoromycota</taxon>
        <taxon>Glomeromycotina</taxon>
        <taxon>Glomeromycetes</taxon>
        <taxon>Diversisporales</taxon>
        <taxon>Gigasporaceae</taxon>
        <taxon>Racocetra</taxon>
    </lineage>
</organism>
<name>A0A9N9ANR0_9GLOM</name>
<proteinExistence type="predicted"/>
<accession>A0A9N9ANR0</accession>
<dbReference type="Proteomes" id="UP000789396">
    <property type="component" value="Unassembled WGS sequence"/>
</dbReference>
<gene>
    <name evidence="4" type="ORF">RFULGI_LOCUS4067</name>
</gene>
<dbReference type="SUPFAM" id="SSF47095">
    <property type="entry name" value="HMG-box"/>
    <property type="match status" value="1"/>
</dbReference>
<evidence type="ECO:0000259" key="3">
    <source>
        <dbReference type="PROSITE" id="PS50118"/>
    </source>
</evidence>
<dbReference type="EMBL" id="CAJVPZ010003879">
    <property type="protein sequence ID" value="CAG8537395.1"/>
    <property type="molecule type" value="Genomic_DNA"/>
</dbReference>
<keyword evidence="1" id="KW-0238">DNA-binding</keyword>
<keyword evidence="1" id="KW-0539">Nucleus</keyword>
<dbReference type="PROSITE" id="PS50118">
    <property type="entry name" value="HMG_BOX_2"/>
    <property type="match status" value="1"/>
</dbReference>
<dbReference type="InterPro" id="IPR036910">
    <property type="entry name" value="HMG_box_dom_sf"/>
</dbReference>
<dbReference type="Pfam" id="PF00505">
    <property type="entry name" value="HMG_box"/>
    <property type="match status" value="1"/>
</dbReference>
<protein>
    <submittedName>
        <fullName evidence="4">3350_t:CDS:1</fullName>
    </submittedName>
</protein>